<proteinExistence type="predicted"/>
<dbReference type="AlphaFoldDB" id="A0A8X8AT27"/>
<dbReference type="EMBL" id="JAAMPC010000005">
    <property type="protein sequence ID" value="KAG2310673.1"/>
    <property type="molecule type" value="Genomic_DNA"/>
</dbReference>
<evidence type="ECO:0000313" key="2">
    <source>
        <dbReference type="Proteomes" id="UP000886595"/>
    </source>
</evidence>
<comment type="caution">
    <text evidence="1">The sequence shown here is derived from an EMBL/GenBank/DDBJ whole genome shotgun (WGS) entry which is preliminary data.</text>
</comment>
<protein>
    <submittedName>
        <fullName evidence="1">Uncharacterized protein</fullName>
    </submittedName>
</protein>
<accession>A0A8X8AT27</accession>
<sequence length="79" mass="9084">MSSEQVWSWEAQLDKKPCLDLDCCHDGVSRTRVISNAALRLRKQMAFSYGVVVLEVTCWKRPIDKDTEGQKTVNLVDWV</sequence>
<organism evidence="1 2">
    <name type="scientific">Brassica carinata</name>
    <name type="common">Ethiopian mustard</name>
    <name type="synonym">Abyssinian cabbage</name>
    <dbReference type="NCBI Taxonomy" id="52824"/>
    <lineage>
        <taxon>Eukaryota</taxon>
        <taxon>Viridiplantae</taxon>
        <taxon>Streptophyta</taxon>
        <taxon>Embryophyta</taxon>
        <taxon>Tracheophyta</taxon>
        <taxon>Spermatophyta</taxon>
        <taxon>Magnoliopsida</taxon>
        <taxon>eudicotyledons</taxon>
        <taxon>Gunneridae</taxon>
        <taxon>Pentapetalae</taxon>
        <taxon>rosids</taxon>
        <taxon>malvids</taxon>
        <taxon>Brassicales</taxon>
        <taxon>Brassicaceae</taxon>
        <taxon>Brassiceae</taxon>
        <taxon>Brassica</taxon>
    </lineage>
</organism>
<name>A0A8X8AT27_BRACI</name>
<reference evidence="1 2" key="1">
    <citation type="submission" date="2020-02" db="EMBL/GenBank/DDBJ databases">
        <authorList>
            <person name="Ma Q."/>
            <person name="Huang Y."/>
            <person name="Song X."/>
            <person name="Pei D."/>
        </authorList>
    </citation>
    <scope>NUCLEOTIDE SEQUENCE [LARGE SCALE GENOMIC DNA]</scope>
    <source>
        <strain evidence="1">Sxm20200214</strain>
        <tissue evidence="1">Leaf</tissue>
    </source>
</reference>
<keyword evidence="2" id="KW-1185">Reference proteome</keyword>
<gene>
    <name evidence="1" type="ORF">Bca52824_022230</name>
</gene>
<dbReference type="OrthoDB" id="4062651at2759"/>
<dbReference type="Proteomes" id="UP000886595">
    <property type="component" value="Unassembled WGS sequence"/>
</dbReference>
<evidence type="ECO:0000313" key="1">
    <source>
        <dbReference type="EMBL" id="KAG2310673.1"/>
    </source>
</evidence>